<dbReference type="Pfam" id="PF13843">
    <property type="entry name" value="DDE_Tnp_1_7"/>
    <property type="match status" value="1"/>
</dbReference>
<organism evidence="2 3">
    <name type="scientific">Phytophthora fragariaefolia</name>
    <dbReference type="NCBI Taxonomy" id="1490495"/>
    <lineage>
        <taxon>Eukaryota</taxon>
        <taxon>Sar</taxon>
        <taxon>Stramenopiles</taxon>
        <taxon>Oomycota</taxon>
        <taxon>Peronosporomycetes</taxon>
        <taxon>Peronosporales</taxon>
        <taxon>Peronosporaceae</taxon>
        <taxon>Phytophthora</taxon>
    </lineage>
</organism>
<dbReference type="EMBL" id="BSXT01002628">
    <property type="protein sequence ID" value="GMF49924.1"/>
    <property type="molecule type" value="Genomic_DNA"/>
</dbReference>
<evidence type="ECO:0000259" key="1">
    <source>
        <dbReference type="Pfam" id="PF13843"/>
    </source>
</evidence>
<dbReference type="OrthoDB" id="125511at2759"/>
<name>A0A9W6Y0A3_9STRA</name>
<proteinExistence type="predicted"/>
<evidence type="ECO:0000313" key="3">
    <source>
        <dbReference type="Proteomes" id="UP001165121"/>
    </source>
</evidence>
<dbReference type="Proteomes" id="UP001165121">
    <property type="component" value="Unassembled WGS sequence"/>
</dbReference>
<evidence type="ECO:0000313" key="2">
    <source>
        <dbReference type="EMBL" id="GMF49924.1"/>
    </source>
</evidence>
<dbReference type="AlphaFoldDB" id="A0A9W6Y0A3"/>
<protein>
    <submittedName>
        <fullName evidence="2">Unnamed protein product</fullName>
    </submittedName>
</protein>
<sequence>MIQSCYYVFIEVYLGASDEAKNAKTLAERKAAKEKAKGVAQKAVIHNITKALDGQPGKRLIVADNFYSSCALAIALLEKGYYYVGTHRNDRLGWPSGFAFTQKKWPVSMPRGTYRIAQCKDHPELVAVSWMDSKPVNLIATGCATTPTTVTRKEKGCAESQVVPCPKLLADYHSGMGGVDRHDQLRLQRYSIQRCVAFKKYYRQLFFAFVDMAIVNGFIVHKIKMQKEGKRVPTHAEYMRRLHVELLAVTAASLSNNKLAEDLVSIPIPSAEHHLEKQERRYREKRRRHLCKVCSALAPPKVKGFESRFFCLACEELHDGYVPLCNCVRREETGNRLTCDQIWHDSWANGTAIPRHLRKNIRFRKRKRIDDE</sequence>
<reference evidence="2" key="1">
    <citation type="submission" date="2023-04" db="EMBL/GenBank/DDBJ databases">
        <title>Phytophthora fragariaefolia NBRC 109709.</title>
        <authorList>
            <person name="Ichikawa N."/>
            <person name="Sato H."/>
            <person name="Tonouchi N."/>
        </authorList>
    </citation>
    <scope>NUCLEOTIDE SEQUENCE</scope>
    <source>
        <strain evidence="2">NBRC 109709</strain>
    </source>
</reference>
<dbReference type="PANTHER" id="PTHR46599">
    <property type="entry name" value="PIGGYBAC TRANSPOSABLE ELEMENT-DERIVED PROTEIN 4"/>
    <property type="match status" value="1"/>
</dbReference>
<comment type="caution">
    <text evidence="2">The sequence shown here is derived from an EMBL/GenBank/DDBJ whole genome shotgun (WGS) entry which is preliminary data.</text>
</comment>
<dbReference type="PANTHER" id="PTHR46599:SF3">
    <property type="entry name" value="PIGGYBAC TRANSPOSABLE ELEMENT-DERIVED PROTEIN 4"/>
    <property type="match status" value="1"/>
</dbReference>
<dbReference type="InterPro" id="IPR029526">
    <property type="entry name" value="PGBD"/>
</dbReference>
<feature type="domain" description="PiggyBac transposable element-derived protein" evidence="1">
    <location>
        <begin position="3"/>
        <end position="218"/>
    </location>
</feature>
<keyword evidence="3" id="KW-1185">Reference proteome</keyword>
<gene>
    <name evidence="2" type="ORF">Pfra01_001978800</name>
</gene>
<accession>A0A9W6Y0A3</accession>